<dbReference type="Proteomes" id="UP000268233">
    <property type="component" value="Unassembled WGS sequence"/>
</dbReference>
<organism evidence="2 3">
    <name type="scientific">Haloarcula quadrata</name>
    <dbReference type="NCBI Taxonomy" id="182779"/>
    <lineage>
        <taxon>Archaea</taxon>
        <taxon>Methanobacteriati</taxon>
        <taxon>Methanobacteriota</taxon>
        <taxon>Stenosarchaea group</taxon>
        <taxon>Halobacteria</taxon>
        <taxon>Halobacteriales</taxon>
        <taxon>Haloarculaceae</taxon>
        <taxon>Haloarcula</taxon>
    </lineage>
</organism>
<keyword evidence="1" id="KW-0472">Membrane</keyword>
<name>A0A495QQP9_9EURY</name>
<evidence type="ECO:0000313" key="3">
    <source>
        <dbReference type="Proteomes" id="UP000268233"/>
    </source>
</evidence>
<dbReference type="AlphaFoldDB" id="A0A495QQP9"/>
<evidence type="ECO:0000256" key="1">
    <source>
        <dbReference type="SAM" id="Phobius"/>
    </source>
</evidence>
<keyword evidence="1" id="KW-1133">Transmembrane helix</keyword>
<feature type="transmembrane region" description="Helical" evidence="1">
    <location>
        <begin position="76"/>
        <end position="99"/>
    </location>
</feature>
<sequence length="135" mass="14438">MSTQSSTASDSFLSSPSHPIGYLAILAALVTGVLHLFLGPQVMGFSQLLGILFILNGLGFLGGIGLYLSRYWQRELYLFAAVYALITIVALFVFQGFSVEAFYRQGSLNPMAVVAKAAELALAVCAGYLYTATGR</sequence>
<keyword evidence="1" id="KW-0812">Transmembrane</keyword>
<feature type="transmembrane region" description="Helical" evidence="1">
    <location>
        <begin position="44"/>
        <end position="69"/>
    </location>
</feature>
<proteinExistence type="predicted"/>
<accession>A0A495QQP9</accession>
<feature type="transmembrane region" description="Helical" evidence="1">
    <location>
        <begin position="20"/>
        <end position="38"/>
    </location>
</feature>
<dbReference type="Pfam" id="PF24287">
    <property type="entry name" value="DUF7475"/>
    <property type="match status" value="1"/>
</dbReference>
<feature type="transmembrane region" description="Helical" evidence="1">
    <location>
        <begin position="111"/>
        <end position="130"/>
    </location>
</feature>
<dbReference type="InterPro" id="IPR055898">
    <property type="entry name" value="DUF7475"/>
</dbReference>
<gene>
    <name evidence="2" type="ORF">BDK61_4312</name>
</gene>
<comment type="caution">
    <text evidence="2">The sequence shown here is derived from an EMBL/GenBank/DDBJ whole genome shotgun (WGS) entry which is preliminary data.</text>
</comment>
<evidence type="ECO:0000313" key="2">
    <source>
        <dbReference type="EMBL" id="RKS75795.1"/>
    </source>
</evidence>
<reference evidence="2 3" key="1">
    <citation type="submission" date="2018-10" db="EMBL/GenBank/DDBJ databases">
        <title>Genomic Encyclopedia of Archaeal and Bacterial Type Strains, Phase II (KMG-II): from individual species to whole genera.</title>
        <authorList>
            <person name="Goeker M."/>
        </authorList>
    </citation>
    <scope>NUCLEOTIDE SEQUENCE [LARGE SCALE GENOMIC DNA]</scope>
    <source>
        <strain evidence="2 3">DSM 11927</strain>
    </source>
</reference>
<dbReference type="EMBL" id="RBWW01000003">
    <property type="protein sequence ID" value="RKS75795.1"/>
    <property type="molecule type" value="Genomic_DNA"/>
</dbReference>
<dbReference type="RefSeq" id="WP_049944724.1">
    <property type="nucleotide sequence ID" value="NZ_RBWW01000003.1"/>
</dbReference>
<keyword evidence="3" id="KW-1185">Reference proteome</keyword>
<protein>
    <submittedName>
        <fullName evidence="2">Uncharacterized protein</fullName>
    </submittedName>
</protein>